<dbReference type="AlphaFoldDB" id="A0A2H3JDK5"/>
<evidence type="ECO:0000313" key="2">
    <source>
        <dbReference type="Proteomes" id="UP000218811"/>
    </source>
</evidence>
<dbReference type="STRING" id="742152.A0A2H3JDK5"/>
<evidence type="ECO:0000313" key="1">
    <source>
        <dbReference type="EMBL" id="PCH39645.1"/>
    </source>
</evidence>
<sequence>MFYFEDGNVHFRIKNTVYKLYRSRLIQKSPVLRTMLSLPTTAHLAESASGQDLEDGSSDERAFRLDRWGRQVTTTEFDHLLSFIHPDYDPHTPVSLTRLVDALKQSHYFDIIDIKEMVTLQLNGRPDLKPALRLFLARTCLIYDWIEPAIRQILQDPFDTLTFGDVELIGLPALHPIECARAQILRHRGRCAVVAPRPMHSPIWCLPDRSRCEDAWLDAWWGGFNRQGIALALLHPDHPVPGSTIIQRLPQLDTGAMSERCRELTLQELCGTEDQRSKLLKEEDIIEATVVKVRKTML</sequence>
<organism evidence="1 2">
    <name type="scientific">Wolfiporia cocos (strain MD-104)</name>
    <name type="common">Brown rot fungus</name>
    <dbReference type="NCBI Taxonomy" id="742152"/>
    <lineage>
        <taxon>Eukaryota</taxon>
        <taxon>Fungi</taxon>
        <taxon>Dikarya</taxon>
        <taxon>Basidiomycota</taxon>
        <taxon>Agaricomycotina</taxon>
        <taxon>Agaricomycetes</taxon>
        <taxon>Polyporales</taxon>
        <taxon>Phaeolaceae</taxon>
        <taxon>Wolfiporia</taxon>
    </lineage>
</organism>
<keyword evidence="2" id="KW-1185">Reference proteome</keyword>
<dbReference type="OrthoDB" id="2367075at2759"/>
<accession>A0A2H3JDK5</accession>
<reference evidence="1 2" key="1">
    <citation type="journal article" date="2012" name="Science">
        <title>The Paleozoic origin of enzymatic lignin decomposition reconstructed from 31 fungal genomes.</title>
        <authorList>
            <person name="Floudas D."/>
            <person name="Binder M."/>
            <person name="Riley R."/>
            <person name="Barry K."/>
            <person name="Blanchette R.A."/>
            <person name="Henrissat B."/>
            <person name="Martinez A.T."/>
            <person name="Otillar R."/>
            <person name="Spatafora J.W."/>
            <person name="Yadav J.S."/>
            <person name="Aerts A."/>
            <person name="Benoit I."/>
            <person name="Boyd A."/>
            <person name="Carlson A."/>
            <person name="Copeland A."/>
            <person name="Coutinho P.M."/>
            <person name="de Vries R.P."/>
            <person name="Ferreira P."/>
            <person name="Findley K."/>
            <person name="Foster B."/>
            <person name="Gaskell J."/>
            <person name="Glotzer D."/>
            <person name="Gorecki P."/>
            <person name="Heitman J."/>
            <person name="Hesse C."/>
            <person name="Hori C."/>
            <person name="Igarashi K."/>
            <person name="Jurgens J.A."/>
            <person name="Kallen N."/>
            <person name="Kersten P."/>
            <person name="Kohler A."/>
            <person name="Kuees U."/>
            <person name="Kumar T.K.A."/>
            <person name="Kuo A."/>
            <person name="LaButti K."/>
            <person name="Larrondo L.F."/>
            <person name="Lindquist E."/>
            <person name="Ling A."/>
            <person name="Lombard V."/>
            <person name="Lucas S."/>
            <person name="Lundell T."/>
            <person name="Martin R."/>
            <person name="McLaughlin D.J."/>
            <person name="Morgenstern I."/>
            <person name="Morin E."/>
            <person name="Murat C."/>
            <person name="Nagy L.G."/>
            <person name="Nolan M."/>
            <person name="Ohm R.A."/>
            <person name="Patyshakuliyeva A."/>
            <person name="Rokas A."/>
            <person name="Ruiz-Duenas F.J."/>
            <person name="Sabat G."/>
            <person name="Salamov A."/>
            <person name="Samejima M."/>
            <person name="Schmutz J."/>
            <person name="Slot J.C."/>
            <person name="St John F."/>
            <person name="Stenlid J."/>
            <person name="Sun H."/>
            <person name="Sun S."/>
            <person name="Syed K."/>
            <person name="Tsang A."/>
            <person name="Wiebenga A."/>
            <person name="Young D."/>
            <person name="Pisabarro A."/>
            <person name="Eastwood D.C."/>
            <person name="Martin F."/>
            <person name="Cullen D."/>
            <person name="Grigoriev I.V."/>
            <person name="Hibbett D.S."/>
        </authorList>
    </citation>
    <scope>NUCLEOTIDE SEQUENCE [LARGE SCALE GENOMIC DNA]</scope>
    <source>
        <strain evidence="1 2">MD-104</strain>
    </source>
</reference>
<dbReference type="Proteomes" id="UP000218811">
    <property type="component" value="Unassembled WGS sequence"/>
</dbReference>
<dbReference type="EMBL" id="KB468027">
    <property type="protein sequence ID" value="PCH39645.1"/>
    <property type="molecule type" value="Genomic_DNA"/>
</dbReference>
<name>A0A2H3JDK5_WOLCO</name>
<dbReference type="OMA" id="DEMWENT"/>
<protein>
    <recommendedName>
        <fullName evidence="3">BTB domain-containing protein</fullName>
    </recommendedName>
</protein>
<proteinExistence type="predicted"/>
<evidence type="ECO:0008006" key="3">
    <source>
        <dbReference type="Google" id="ProtNLM"/>
    </source>
</evidence>
<gene>
    <name evidence="1" type="ORF">WOLCODRAFT_168147</name>
</gene>